<dbReference type="AlphaFoldDB" id="A0A380CIQ4"/>
<keyword evidence="13" id="KW-1185">Reference proteome</keyword>
<dbReference type="Pfam" id="PF00005">
    <property type="entry name" value="ABC_tran"/>
    <property type="match status" value="2"/>
</dbReference>
<protein>
    <submittedName>
        <fullName evidence="10">ABC transporter ATP-binding protein</fullName>
    </submittedName>
    <submittedName>
        <fullName evidence="11">Duplicated ATPase component YkoD of energizing module of thiamin-regulated ECF transporter for hydroxymethylPyrimidine</fullName>
        <ecNumber evidence="11">3.6.3.-</ecNumber>
    </submittedName>
</protein>
<comment type="similarity">
    <text evidence="2">Belongs to the ABC transporter superfamily.</text>
</comment>
<keyword evidence="8" id="KW-0472">Membrane</keyword>
<dbReference type="InterPro" id="IPR017871">
    <property type="entry name" value="ABC_transporter-like_CS"/>
</dbReference>
<dbReference type="RefSeq" id="WP_103388150.1">
    <property type="nucleotide sequence ID" value="NZ_BKAV01000018.1"/>
</dbReference>
<evidence type="ECO:0000256" key="1">
    <source>
        <dbReference type="ARBA" id="ARBA00004202"/>
    </source>
</evidence>
<dbReference type="CDD" id="cd03225">
    <property type="entry name" value="ABC_cobalt_CbiO_domain1"/>
    <property type="match status" value="2"/>
</dbReference>
<dbReference type="InterPro" id="IPR003439">
    <property type="entry name" value="ABC_transporter-like_ATP-bd"/>
</dbReference>
<dbReference type="GO" id="GO:0043190">
    <property type="term" value="C:ATP-binding cassette (ABC) transporter complex"/>
    <property type="evidence" value="ECO:0007669"/>
    <property type="project" value="TreeGrafter"/>
</dbReference>
<evidence type="ECO:0000256" key="7">
    <source>
        <dbReference type="ARBA" id="ARBA00022967"/>
    </source>
</evidence>
<sequence>MLTAKNLRLKYPNTDHKIFDGLDINIKTGEKVLLLGPSGSGKSTLLNVLSGIVPDLIELPMKYDQLEIDTHSGVIFQDPDSQFCMPKVHEELAFILENQQVPRAEMDAKISSALKAVDLHVNPHQFISQLSGGMKQKLAIAETLLQNAQTLFLDEPTAMLDESATQELWTKIKALWQDKTVLIVEHKVAHIWEHIDRVLLFNYEGKIIADAPPQMMLQQYEDLLTEYGVWHPNAWSHAPKAILSNNDTVQQELFTFINGEIKRGAKTLITIDKMSIKPSEFITITGPNGSGKTSLLESIMQLIKYHGDMYINDKRIKKIKNMAQYSYLVYQNPELQFITNSVYDEVLLQFNKSDNANAKRKTKELLQTLSLEHVMTQHPYELSMGQKRRLSVATALSAEADIILLDEPTFGLDSHNTFNLISLFQQRVTEGQTVIMVTHDAEIINRYATRRLHIEQQQLIELSGETHV</sequence>
<dbReference type="EMBL" id="BKAV01000018">
    <property type="protein sequence ID" value="GEQ00598.1"/>
    <property type="molecule type" value="Genomic_DNA"/>
</dbReference>
<dbReference type="PANTHER" id="PTHR43553">
    <property type="entry name" value="HEAVY METAL TRANSPORTER"/>
    <property type="match status" value="1"/>
</dbReference>
<dbReference type="OrthoDB" id="501320at2"/>
<dbReference type="GO" id="GO:0016887">
    <property type="term" value="F:ATP hydrolysis activity"/>
    <property type="evidence" value="ECO:0007669"/>
    <property type="project" value="InterPro"/>
</dbReference>
<evidence type="ECO:0000256" key="5">
    <source>
        <dbReference type="ARBA" id="ARBA00022741"/>
    </source>
</evidence>
<dbReference type="EC" id="3.6.3.-" evidence="11"/>
<dbReference type="Proteomes" id="UP000321598">
    <property type="component" value="Unassembled WGS sequence"/>
</dbReference>
<evidence type="ECO:0000256" key="6">
    <source>
        <dbReference type="ARBA" id="ARBA00022840"/>
    </source>
</evidence>
<feature type="domain" description="ABC transporter" evidence="9">
    <location>
        <begin position="249"/>
        <end position="468"/>
    </location>
</feature>
<keyword evidence="6 10" id="KW-0067">ATP-binding</keyword>
<gene>
    <name evidence="11" type="primary">ykoD</name>
    <name evidence="11" type="ORF">NCTC12413_01875</name>
    <name evidence="10" type="ORF">SAR03_16350</name>
</gene>
<dbReference type="GO" id="GO:0042626">
    <property type="term" value="F:ATPase-coupled transmembrane transporter activity"/>
    <property type="evidence" value="ECO:0007669"/>
    <property type="project" value="TreeGrafter"/>
</dbReference>
<reference evidence="10 13" key="2">
    <citation type="submission" date="2019-07" db="EMBL/GenBank/DDBJ databases">
        <title>Whole genome shotgun sequence of Staphylococcus arlettae NBRC 109765.</title>
        <authorList>
            <person name="Hosoyama A."/>
            <person name="Uohara A."/>
            <person name="Ohji S."/>
            <person name="Ichikawa N."/>
        </authorList>
    </citation>
    <scope>NUCLEOTIDE SEQUENCE [LARGE SCALE GENOMIC DNA]</scope>
    <source>
        <strain evidence="10 13">NBRC 109765</strain>
    </source>
</reference>
<dbReference type="InterPro" id="IPR003593">
    <property type="entry name" value="AAA+_ATPase"/>
</dbReference>
<dbReference type="SUPFAM" id="SSF52540">
    <property type="entry name" value="P-loop containing nucleoside triphosphate hydrolases"/>
    <property type="match status" value="2"/>
</dbReference>
<evidence type="ECO:0000313" key="13">
    <source>
        <dbReference type="Proteomes" id="UP000321598"/>
    </source>
</evidence>
<proteinExistence type="inferred from homology"/>
<evidence type="ECO:0000313" key="10">
    <source>
        <dbReference type="EMBL" id="GEQ00598.1"/>
    </source>
</evidence>
<dbReference type="STRING" id="1212545.SARL_10806"/>
<keyword evidence="7" id="KW-1278">Translocase</keyword>
<dbReference type="Gene3D" id="3.40.50.300">
    <property type="entry name" value="P-loop containing nucleotide triphosphate hydrolases"/>
    <property type="match status" value="2"/>
</dbReference>
<evidence type="ECO:0000313" key="11">
    <source>
        <dbReference type="EMBL" id="SUJ21316.1"/>
    </source>
</evidence>
<evidence type="ECO:0000256" key="4">
    <source>
        <dbReference type="ARBA" id="ARBA00022475"/>
    </source>
</evidence>
<dbReference type="PROSITE" id="PS00211">
    <property type="entry name" value="ABC_TRANSPORTER_1"/>
    <property type="match status" value="1"/>
</dbReference>
<reference evidence="11 12" key="1">
    <citation type="submission" date="2018-06" db="EMBL/GenBank/DDBJ databases">
        <authorList>
            <consortium name="Pathogen Informatics"/>
            <person name="Doyle S."/>
        </authorList>
    </citation>
    <scope>NUCLEOTIDE SEQUENCE [LARGE SCALE GENOMIC DNA]</scope>
    <source>
        <strain evidence="11 12">NCTC12413</strain>
    </source>
</reference>
<dbReference type="Proteomes" id="UP000254956">
    <property type="component" value="Unassembled WGS sequence"/>
</dbReference>
<dbReference type="PROSITE" id="PS50893">
    <property type="entry name" value="ABC_TRANSPORTER_2"/>
    <property type="match status" value="2"/>
</dbReference>
<evidence type="ECO:0000259" key="9">
    <source>
        <dbReference type="PROSITE" id="PS50893"/>
    </source>
</evidence>
<accession>A0A380CIQ4</accession>
<evidence type="ECO:0000256" key="2">
    <source>
        <dbReference type="ARBA" id="ARBA00005417"/>
    </source>
</evidence>
<feature type="domain" description="ABC transporter" evidence="9">
    <location>
        <begin position="2"/>
        <end position="228"/>
    </location>
</feature>
<dbReference type="InterPro" id="IPR027417">
    <property type="entry name" value="P-loop_NTPase"/>
</dbReference>
<evidence type="ECO:0000313" key="12">
    <source>
        <dbReference type="Proteomes" id="UP000254956"/>
    </source>
</evidence>
<evidence type="ECO:0000256" key="3">
    <source>
        <dbReference type="ARBA" id="ARBA00022448"/>
    </source>
</evidence>
<dbReference type="GO" id="GO:0005524">
    <property type="term" value="F:ATP binding"/>
    <property type="evidence" value="ECO:0007669"/>
    <property type="project" value="UniProtKB-KW"/>
</dbReference>
<comment type="subcellular location">
    <subcellularLocation>
        <location evidence="1">Cell membrane</location>
        <topology evidence="1">Peripheral membrane protein</topology>
    </subcellularLocation>
</comment>
<keyword evidence="4" id="KW-1003">Cell membrane</keyword>
<keyword evidence="11" id="KW-0378">Hydrolase</keyword>
<dbReference type="InterPro" id="IPR050095">
    <property type="entry name" value="ECF_ABC_transporter_ATP-bd"/>
</dbReference>
<dbReference type="InterPro" id="IPR015856">
    <property type="entry name" value="ABC_transpr_CbiO/EcfA_su"/>
</dbReference>
<keyword evidence="5" id="KW-0547">Nucleotide-binding</keyword>
<name>A0A380CIQ4_9STAP</name>
<dbReference type="SMART" id="SM00382">
    <property type="entry name" value="AAA"/>
    <property type="match status" value="2"/>
</dbReference>
<dbReference type="EMBL" id="UGZE01000001">
    <property type="protein sequence ID" value="SUJ21316.1"/>
    <property type="molecule type" value="Genomic_DNA"/>
</dbReference>
<evidence type="ECO:0000256" key="8">
    <source>
        <dbReference type="ARBA" id="ARBA00023136"/>
    </source>
</evidence>
<organism evidence="11 12">
    <name type="scientific">Staphylococcus arlettae</name>
    <dbReference type="NCBI Taxonomy" id="29378"/>
    <lineage>
        <taxon>Bacteria</taxon>
        <taxon>Bacillati</taxon>
        <taxon>Bacillota</taxon>
        <taxon>Bacilli</taxon>
        <taxon>Bacillales</taxon>
        <taxon>Staphylococcaceae</taxon>
        <taxon>Staphylococcus</taxon>
    </lineage>
</organism>
<keyword evidence="3" id="KW-0813">Transport</keyword>